<dbReference type="RefSeq" id="WP_067459387.1">
    <property type="nucleotide sequence ID" value="NZ_LVVY01000124.1"/>
</dbReference>
<evidence type="ECO:0000313" key="2">
    <source>
        <dbReference type="EMBL" id="OAM74209.1"/>
    </source>
</evidence>
<keyword evidence="3" id="KW-1185">Reference proteome</keyword>
<dbReference type="OrthoDB" id="7950416at2"/>
<protein>
    <submittedName>
        <fullName evidence="2">Uncharacterized protein</fullName>
    </submittedName>
</protein>
<sequence length="128" mass="14469">MIPYPPLGPRALASYQRLRLEIDALKNVLDQRKPSGNMGLPTVRALESVRHRANKLFCRHADLPWFPWLTEPTLSQADFVILVARLAAGLRQFEALHADQLAPWPDEDDDFDDAPAPRRDDGLPSPHL</sequence>
<feature type="region of interest" description="Disordered" evidence="1">
    <location>
        <begin position="101"/>
        <end position="128"/>
    </location>
</feature>
<dbReference type="EMBL" id="LVVY01000124">
    <property type="protein sequence ID" value="OAM74209.1"/>
    <property type="molecule type" value="Genomic_DNA"/>
</dbReference>
<name>A0A178HNM3_9HYPH</name>
<gene>
    <name evidence="2" type="ORF">A3840_16485</name>
</gene>
<comment type="caution">
    <text evidence="2">The sequence shown here is derived from an EMBL/GenBank/DDBJ whole genome shotgun (WGS) entry which is preliminary data.</text>
</comment>
<organism evidence="2 3">
    <name type="scientific">Devosia elaeis</name>
    <dbReference type="NCBI Taxonomy" id="1770058"/>
    <lineage>
        <taxon>Bacteria</taxon>
        <taxon>Pseudomonadati</taxon>
        <taxon>Pseudomonadota</taxon>
        <taxon>Alphaproteobacteria</taxon>
        <taxon>Hyphomicrobiales</taxon>
        <taxon>Devosiaceae</taxon>
        <taxon>Devosia</taxon>
    </lineage>
</organism>
<dbReference type="AlphaFoldDB" id="A0A178HNM3"/>
<dbReference type="Proteomes" id="UP000078389">
    <property type="component" value="Unassembled WGS sequence"/>
</dbReference>
<proteinExistence type="predicted"/>
<reference evidence="2 3" key="1">
    <citation type="submission" date="2016-03" db="EMBL/GenBank/DDBJ databases">
        <title>Genome sequencing of Devosia sp. S37.</title>
        <authorList>
            <person name="Mohd Nor M."/>
        </authorList>
    </citation>
    <scope>NUCLEOTIDE SEQUENCE [LARGE SCALE GENOMIC DNA]</scope>
    <source>
        <strain evidence="2 3">S37</strain>
    </source>
</reference>
<accession>A0A178HNM3</accession>
<evidence type="ECO:0000256" key="1">
    <source>
        <dbReference type="SAM" id="MobiDB-lite"/>
    </source>
</evidence>
<evidence type="ECO:0000313" key="3">
    <source>
        <dbReference type="Proteomes" id="UP000078389"/>
    </source>
</evidence>